<feature type="transmembrane region" description="Helical" evidence="1">
    <location>
        <begin position="360"/>
        <end position="382"/>
    </location>
</feature>
<keyword evidence="1" id="KW-0472">Membrane</keyword>
<dbReference type="EMBL" id="AGWJ02000002">
    <property type="protein sequence ID" value="EHO83515.1"/>
    <property type="molecule type" value="Genomic_DNA"/>
</dbReference>
<keyword evidence="1" id="KW-0812">Transmembrane</keyword>
<dbReference type="RefSeq" id="WP_008695874.1">
    <property type="nucleotide sequence ID" value="NZ_KE161007.1"/>
</dbReference>
<dbReference type="HOGENOM" id="CLU_717532_0_0_0"/>
<comment type="caution">
    <text evidence="2">The sequence shown here is derived from an EMBL/GenBank/DDBJ whole genome shotgun (WGS) entry which is preliminary data.</text>
</comment>
<keyword evidence="3" id="KW-1185">Reference proteome</keyword>
<feature type="transmembrane region" description="Helical" evidence="1">
    <location>
        <begin position="231"/>
        <end position="253"/>
    </location>
</feature>
<gene>
    <name evidence="2" type="ORF">HMPREF0402_00533</name>
</gene>
<dbReference type="Proteomes" id="UP000003233">
    <property type="component" value="Unassembled WGS sequence"/>
</dbReference>
<sequence length="383" mass="41110">MEKLKKKAISLEAFICLGLLAGSFITTAKIMGPVNMINTVMGTAHDLLINTVFFIMGVAVLAGALSEILSEFGVISLINKLLYFVIYPLYRLPGASALAIVTTYISDNPAVLSLAANKEFRKYFKNYQFTALTNLGTSFGMGFIVSAFMVAQGGLMKENLFKAVLIGNLGAVVGSIISVNLMLHYSKKYFKSIGESEEEKEIEKFVLDTREIRRGSIFGRFLEAMLEGGKVGVDMGIAIIPGVIIICTTVLMLTNDMPQGGYTGAAYEGIGILPIIGAKLNFILKPLFGFTSPQAIAFPITALGAVGAAIGLVPQFIKEGVIGPREIAVFTSMGMCWSGYLSTHVAMMDSLKYRELTGKAIFSHTIGGLAAGMAANFLYSLFV</sequence>
<dbReference type="AlphaFoldDB" id="H1PQ40"/>
<protein>
    <recommendedName>
        <fullName evidence="4">Nucleoside transporter/FeoB GTPase Gate domain-containing protein</fullName>
    </recommendedName>
</protein>
<feature type="transmembrane region" description="Helical" evidence="1">
    <location>
        <begin position="329"/>
        <end position="348"/>
    </location>
</feature>
<dbReference type="BioCyc" id="FSP457404-HMP:GTSQ-534-MONOMER"/>
<keyword evidence="1" id="KW-1133">Transmembrane helix</keyword>
<reference evidence="2 3" key="1">
    <citation type="submission" date="2012-07" db="EMBL/GenBank/DDBJ databases">
        <title>The Genome Sequence of Fusobacterium ulcerans 12_1B.</title>
        <authorList>
            <consortium name="The Broad Institute Genome Sequencing Platform"/>
            <person name="Earl A."/>
            <person name="Ward D."/>
            <person name="Feldgarden M."/>
            <person name="Gevers D."/>
            <person name="Strauss J."/>
            <person name="Ambrose C.E."/>
            <person name="Allen-Vercoe E."/>
            <person name="Walker B."/>
            <person name="Young S.K."/>
            <person name="Zeng Q."/>
            <person name="Gargeya S."/>
            <person name="Fitzgerald M."/>
            <person name="Haas B."/>
            <person name="Abouelleil A."/>
            <person name="Alvarado L."/>
            <person name="Arachchi H.M."/>
            <person name="Berlin A.M."/>
            <person name="Chapman S.B."/>
            <person name="Goldberg J."/>
            <person name="Griggs A."/>
            <person name="Gujja S."/>
            <person name="Hansen M."/>
            <person name="Howarth C."/>
            <person name="Imamovic A."/>
            <person name="Larimer J."/>
            <person name="McCowen C."/>
            <person name="Montmayeur A."/>
            <person name="Murphy C."/>
            <person name="Neiman D."/>
            <person name="Pearson M."/>
            <person name="Priest M."/>
            <person name="Roberts A."/>
            <person name="Saif S."/>
            <person name="Shea T."/>
            <person name="Sisk P."/>
            <person name="Sykes S."/>
            <person name="Wortman J."/>
            <person name="Nusbaum C."/>
            <person name="Birren B."/>
        </authorList>
    </citation>
    <scope>NUCLEOTIDE SEQUENCE [LARGE SCALE GENOMIC DNA]</scope>
    <source>
        <strain evidence="2 3">12_1B</strain>
    </source>
</reference>
<feature type="transmembrane region" description="Helical" evidence="1">
    <location>
        <begin position="265"/>
        <end position="284"/>
    </location>
</feature>
<feature type="transmembrane region" description="Helical" evidence="1">
    <location>
        <begin position="163"/>
        <end position="183"/>
    </location>
</feature>
<dbReference type="PATRIC" id="fig|457404.5.peg.721"/>
<evidence type="ECO:0000313" key="2">
    <source>
        <dbReference type="EMBL" id="EHO83515.1"/>
    </source>
</evidence>
<evidence type="ECO:0000256" key="1">
    <source>
        <dbReference type="SAM" id="Phobius"/>
    </source>
</evidence>
<proteinExistence type="predicted"/>
<accession>H1PQ40</accession>
<evidence type="ECO:0008006" key="4">
    <source>
        <dbReference type="Google" id="ProtNLM"/>
    </source>
</evidence>
<feature type="transmembrane region" description="Helical" evidence="1">
    <location>
        <begin position="47"/>
        <end position="65"/>
    </location>
</feature>
<organism evidence="2 3">
    <name type="scientific">Fusobacterium ulcerans 12-1B</name>
    <dbReference type="NCBI Taxonomy" id="457404"/>
    <lineage>
        <taxon>Bacteria</taxon>
        <taxon>Fusobacteriati</taxon>
        <taxon>Fusobacteriota</taxon>
        <taxon>Fusobacteriia</taxon>
        <taxon>Fusobacteriales</taxon>
        <taxon>Fusobacteriaceae</taxon>
        <taxon>Fusobacterium</taxon>
    </lineage>
</organism>
<feature type="transmembrane region" description="Helical" evidence="1">
    <location>
        <begin position="129"/>
        <end position="151"/>
    </location>
</feature>
<name>H1PQ40_9FUSO</name>
<feature type="transmembrane region" description="Helical" evidence="1">
    <location>
        <begin position="296"/>
        <end position="317"/>
    </location>
</feature>
<evidence type="ECO:0000313" key="3">
    <source>
        <dbReference type="Proteomes" id="UP000003233"/>
    </source>
</evidence>